<dbReference type="Proteomes" id="UP000419144">
    <property type="component" value="Unassembled WGS sequence"/>
</dbReference>
<proteinExistence type="predicted"/>
<name>A0A640KP74_LEITA</name>
<keyword evidence="2" id="KW-1185">Reference proteome</keyword>
<sequence>MEAPIDNDVTEVGTLTVGKEDGVLAMPSEEFAHFHMQPIQDDTWIRTAEIVHMENFVDTEDGKRIKKEILKEYVDEKARQGTLRSDPILEGMMYQEQFMEEYRKEARTDDAGKAQSYRLKLMEQHRRARAIQNPDM</sequence>
<reference evidence="1" key="1">
    <citation type="submission" date="2019-11" db="EMBL/GenBank/DDBJ databases">
        <title>Leishmania tarentolae CDS.</title>
        <authorList>
            <person name="Goto Y."/>
            <person name="Yamagishi J."/>
        </authorList>
    </citation>
    <scope>NUCLEOTIDE SEQUENCE [LARGE SCALE GENOMIC DNA]</scope>
    <source>
        <strain evidence="1">Parrot Tar II</strain>
    </source>
</reference>
<evidence type="ECO:0000313" key="1">
    <source>
        <dbReference type="EMBL" id="GET91506.1"/>
    </source>
</evidence>
<dbReference type="AlphaFoldDB" id="A0A640KP74"/>
<dbReference type="VEuPathDB" id="TriTrypDB:LtaPh_3217900"/>
<dbReference type="EMBL" id="BLBS01000048">
    <property type="protein sequence ID" value="GET91506.1"/>
    <property type="molecule type" value="Genomic_DNA"/>
</dbReference>
<protein>
    <submittedName>
        <fullName evidence="1">Uncharacterized protein</fullName>
    </submittedName>
</protein>
<dbReference type="OrthoDB" id="262225at2759"/>
<gene>
    <name evidence="1" type="ORF">LtaPh_3217900</name>
</gene>
<comment type="caution">
    <text evidence="1">The sequence shown here is derived from an EMBL/GenBank/DDBJ whole genome shotgun (WGS) entry which is preliminary data.</text>
</comment>
<evidence type="ECO:0000313" key="2">
    <source>
        <dbReference type="Proteomes" id="UP000419144"/>
    </source>
</evidence>
<organism evidence="1 2">
    <name type="scientific">Leishmania tarentolae</name>
    <name type="common">Sauroleishmania tarentolae</name>
    <dbReference type="NCBI Taxonomy" id="5689"/>
    <lineage>
        <taxon>Eukaryota</taxon>
        <taxon>Discoba</taxon>
        <taxon>Euglenozoa</taxon>
        <taxon>Kinetoplastea</taxon>
        <taxon>Metakinetoplastina</taxon>
        <taxon>Trypanosomatida</taxon>
        <taxon>Trypanosomatidae</taxon>
        <taxon>Leishmaniinae</taxon>
        <taxon>Leishmania</taxon>
        <taxon>lizard Leishmania</taxon>
    </lineage>
</organism>
<accession>A0A640KP74</accession>